<proteinExistence type="predicted"/>
<gene>
    <name evidence="4" type="ORF">ATTO_13900</name>
</gene>
<keyword evidence="1" id="KW-0408">Iron</keyword>
<dbReference type="InterPro" id="IPR008988">
    <property type="entry name" value="Transcriptional_repressor_C"/>
</dbReference>
<sequence>MNTATLSFASREAGRRRMAEAPVASSGGGPALPLSLANPGSVLTVRKVRRGAAAQHLANLGFVEGAQVRVVNQTSAGTIVSIKGSQLGLDRDTARQVMCC</sequence>
<evidence type="ECO:0000256" key="2">
    <source>
        <dbReference type="SAM" id="MobiDB-lite"/>
    </source>
</evidence>
<feature type="domain" description="Ferrous iron transporter FeoA-like" evidence="3">
    <location>
        <begin position="32"/>
        <end position="100"/>
    </location>
</feature>
<reference evidence="4" key="1">
    <citation type="submission" date="2021-11" db="EMBL/GenBank/DDBJ databases">
        <title>Complete genome sequence of Atopobiaceae bacterium TOC12.</title>
        <authorList>
            <person name="Morinaga K."/>
            <person name="Kusada H."/>
            <person name="Tamaki H."/>
        </authorList>
    </citation>
    <scope>NUCLEOTIDE SEQUENCE</scope>
    <source>
        <strain evidence="4">TOC12</strain>
    </source>
</reference>
<dbReference type="KEGG" id="lcal:ATTO_13900"/>
<evidence type="ECO:0000256" key="1">
    <source>
        <dbReference type="ARBA" id="ARBA00023004"/>
    </source>
</evidence>
<dbReference type="EMBL" id="AP025285">
    <property type="protein sequence ID" value="BDC91518.1"/>
    <property type="molecule type" value="Genomic_DNA"/>
</dbReference>
<evidence type="ECO:0000313" key="5">
    <source>
        <dbReference type="Proteomes" id="UP001431186"/>
    </source>
</evidence>
<dbReference type="Gene3D" id="2.30.30.90">
    <property type="match status" value="1"/>
</dbReference>
<feature type="region of interest" description="Disordered" evidence="2">
    <location>
        <begin position="1"/>
        <end position="33"/>
    </location>
</feature>
<accession>A0AAU9CLZ2</accession>
<protein>
    <recommendedName>
        <fullName evidence="3">Ferrous iron transporter FeoA-like domain-containing protein</fullName>
    </recommendedName>
</protein>
<evidence type="ECO:0000259" key="3">
    <source>
        <dbReference type="SMART" id="SM00899"/>
    </source>
</evidence>
<keyword evidence="5" id="KW-1185">Reference proteome</keyword>
<dbReference type="RefSeq" id="WP_265591494.1">
    <property type="nucleotide sequence ID" value="NZ_AP025285.1"/>
</dbReference>
<name>A0AAU9CLZ2_9ACTN</name>
<dbReference type="SMART" id="SM00899">
    <property type="entry name" value="FeoA"/>
    <property type="match status" value="1"/>
</dbReference>
<organism evidence="4 5">
    <name type="scientific">Leptogranulimonas caecicola</name>
    <dbReference type="NCBI Taxonomy" id="2894156"/>
    <lineage>
        <taxon>Bacteria</taxon>
        <taxon>Bacillati</taxon>
        <taxon>Actinomycetota</taxon>
        <taxon>Coriobacteriia</taxon>
        <taxon>Coriobacteriales</taxon>
        <taxon>Kribbibacteriaceae</taxon>
        <taxon>Leptogranulimonas</taxon>
    </lineage>
</organism>
<dbReference type="SUPFAM" id="SSF50037">
    <property type="entry name" value="C-terminal domain of transcriptional repressors"/>
    <property type="match status" value="1"/>
</dbReference>
<dbReference type="GO" id="GO:0046914">
    <property type="term" value="F:transition metal ion binding"/>
    <property type="evidence" value="ECO:0007669"/>
    <property type="project" value="InterPro"/>
</dbReference>
<dbReference type="Pfam" id="PF04023">
    <property type="entry name" value="FeoA"/>
    <property type="match status" value="1"/>
</dbReference>
<dbReference type="InterPro" id="IPR007167">
    <property type="entry name" value="Fe-transptr_FeoA-like"/>
</dbReference>
<dbReference type="Proteomes" id="UP001431186">
    <property type="component" value="Chromosome"/>
</dbReference>
<evidence type="ECO:0000313" key="4">
    <source>
        <dbReference type="EMBL" id="BDC91518.1"/>
    </source>
</evidence>
<dbReference type="AlphaFoldDB" id="A0AAU9CLZ2"/>
<dbReference type="InterPro" id="IPR038157">
    <property type="entry name" value="FeoA_core_dom"/>
</dbReference>